<dbReference type="EMBL" id="MEYV01000011">
    <property type="protein sequence ID" value="OGD40204.1"/>
    <property type="molecule type" value="Genomic_DNA"/>
</dbReference>
<evidence type="ECO:0000256" key="2">
    <source>
        <dbReference type="ARBA" id="ARBA00022980"/>
    </source>
</evidence>
<organism evidence="7 8">
    <name type="scientific">Candidatus Azambacteria bacterium RIFCSPLOWO2_02_FULL_44_14</name>
    <dbReference type="NCBI Taxonomy" id="1797306"/>
    <lineage>
        <taxon>Bacteria</taxon>
        <taxon>Candidatus Azamiibacteriota</taxon>
    </lineage>
</organism>
<dbReference type="Proteomes" id="UP000177197">
    <property type="component" value="Unassembled WGS sequence"/>
</dbReference>
<keyword evidence="5" id="KW-0694">RNA-binding</keyword>
<proteinExistence type="inferred from homology"/>
<evidence type="ECO:0000256" key="5">
    <source>
        <dbReference type="HAMAP-Rule" id="MF_01302"/>
    </source>
</evidence>
<protein>
    <recommendedName>
        <fullName evidence="4 5">Small ribosomal subunit protein uS8</fullName>
    </recommendedName>
</protein>
<dbReference type="Gene3D" id="3.30.1370.30">
    <property type="match status" value="1"/>
</dbReference>
<sequence length="138" mass="15529">MVNDPISDMLTRIRNGSKARKDAVSIPLSKIKFEIARIFKKENYIGDFTKRGKGVIKYLDVSLKYEQTDAATSQSRIPAISEVRRVSRPGQRIYVSFREVKPVKNGHGIAVISTPRGLLTDAEARKEKVGGEILLEIW</sequence>
<comment type="subunit">
    <text evidence="5">Part of the 30S ribosomal subunit. Contacts proteins S5 and S12.</text>
</comment>
<keyword evidence="3 5" id="KW-0687">Ribonucleoprotein</keyword>
<accession>A0A1F5CBJ0</accession>
<dbReference type="InterPro" id="IPR035987">
    <property type="entry name" value="Ribosomal_uS8_sf"/>
</dbReference>
<dbReference type="AlphaFoldDB" id="A0A1F5CBJ0"/>
<evidence type="ECO:0000313" key="8">
    <source>
        <dbReference type="Proteomes" id="UP000177197"/>
    </source>
</evidence>
<dbReference type="Gene3D" id="3.30.1490.10">
    <property type="match status" value="1"/>
</dbReference>
<keyword evidence="2 5" id="KW-0689">Ribosomal protein</keyword>
<reference evidence="7 8" key="1">
    <citation type="journal article" date="2016" name="Nat. Commun.">
        <title>Thousands of microbial genomes shed light on interconnected biogeochemical processes in an aquifer system.</title>
        <authorList>
            <person name="Anantharaman K."/>
            <person name="Brown C.T."/>
            <person name="Hug L.A."/>
            <person name="Sharon I."/>
            <person name="Castelle C.J."/>
            <person name="Probst A.J."/>
            <person name="Thomas B.C."/>
            <person name="Singh A."/>
            <person name="Wilkins M.J."/>
            <person name="Karaoz U."/>
            <person name="Brodie E.L."/>
            <person name="Williams K.H."/>
            <person name="Hubbard S.S."/>
            <person name="Banfield J.F."/>
        </authorList>
    </citation>
    <scope>NUCLEOTIDE SEQUENCE [LARGE SCALE GENOMIC DNA]</scope>
</reference>
<dbReference type="GO" id="GO:0005737">
    <property type="term" value="C:cytoplasm"/>
    <property type="evidence" value="ECO:0007669"/>
    <property type="project" value="UniProtKB-ARBA"/>
</dbReference>
<comment type="caution">
    <text evidence="7">The sequence shown here is derived from an EMBL/GenBank/DDBJ whole genome shotgun (WGS) entry which is preliminary data.</text>
</comment>
<dbReference type="PANTHER" id="PTHR11758">
    <property type="entry name" value="40S RIBOSOMAL PROTEIN S15A"/>
    <property type="match status" value="1"/>
</dbReference>
<gene>
    <name evidence="5" type="primary">rpsH</name>
    <name evidence="7" type="ORF">A3I30_02970</name>
</gene>
<evidence type="ECO:0000256" key="3">
    <source>
        <dbReference type="ARBA" id="ARBA00023274"/>
    </source>
</evidence>
<dbReference type="SUPFAM" id="SSF56047">
    <property type="entry name" value="Ribosomal protein S8"/>
    <property type="match status" value="1"/>
</dbReference>
<dbReference type="PROSITE" id="PS00053">
    <property type="entry name" value="RIBOSOMAL_S8"/>
    <property type="match status" value="1"/>
</dbReference>
<evidence type="ECO:0000256" key="1">
    <source>
        <dbReference type="ARBA" id="ARBA00006471"/>
    </source>
</evidence>
<keyword evidence="5" id="KW-0699">rRNA-binding</keyword>
<dbReference type="FunFam" id="3.30.1490.10:FF:000001">
    <property type="entry name" value="30S ribosomal protein S8"/>
    <property type="match status" value="1"/>
</dbReference>
<comment type="similarity">
    <text evidence="1 5 6">Belongs to the universal ribosomal protein uS8 family.</text>
</comment>
<dbReference type="GO" id="GO:0006412">
    <property type="term" value="P:translation"/>
    <property type="evidence" value="ECO:0007669"/>
    <property type="project" value="UniProtKB-UniRule"/>
</dbReference>
<evidence type="ECO:0000256" key="6">
    <source>
        <dbReference type="RuleBase" id="RU003660"/>
    </source>
</evidence>
<dbReference type="InterPro" id="IPR047863">
    <property type="entry name" value="Ribosomal_uS8_CS"/>
</dbReference>
<evidence type="ECO:0000256" key="4">
    <source>
        <dbReference type="ARBA" id="ARBA00035258"/>
    </source>
</evidence>
<dbReference type="HAMAP" id="MF_01302_B">
    <property type="entry name" value="Ribosomal_uS8_B"/>
    <property type="match status" value="1"/>
</dbReference>
<dbReference type="InterPro" id="IPR000630">
    <property type="entry name" value="Ribosomal_uS8"/>
</dbReference>
<comment type="function">
    <text evidence="5">One of the primary rRNA binding proteins, it binds directly to 16S rRNA central domain where it helps coordinate assembly of the platform of the 30S subunit.</text>
</comment>
<evidence type="ECO:0000313" key="7">
    <source>
        <dbReference type="EMBL" id="OGD40204.1"/>
    </source>
</evidence>
<dbReference type="GO" id="GO:0005840">
    <property type="term" value="C:ribosome"/>
    <property type="evidence" value="ECO:0007669"/>
    <property type="project" value="UniProtKB-KW"/>
</dbReference>
<dbReference type="Pfam" id="PF00410">
    <property type="entry name" value="Ribosomal_S8"/>
    <property type="match status" value="1"/>
</dbReference>
<dbReference type="GO" id="GO:0003735">
    <property type="term" value="F:structural constituent of ribosome"/>
    <property type="evidence" value="ECO:0007669"/>
    <property type="project" value="InterPro"/>
</dbReference>
<name>A0A1F5CBJ0_9BACT</name>
<dbReference type="GO" id="GO:0019843">
    <property type="term" value="F:rRNA binding"/>
    <property type="evidence" value="ECO:0007669"/>
    <property type="project" value="UniProtKB-UniRule"/>
</dbReference>
<dbReference type="GO" id="GO:1990904">
    <property type="term" value="C:ribonucleoprotein complex"/>
    <property type="evidence" value="ECO:0007669"/>
    <property type="project" value="UniProtKB-KW"/>
</dbReference>
<dbReference type="NCBIfam" id="NF001109">
    <property type="entry name" value="PRK00136.1"/>
    <property type="match status" value="1"/>
</dbReference>